<comment type="caution">
    <text evidence="8">The sequence shown here is derived from an EMBL/GenBank/DDBJ whole genome shotgun (WGS) entry which is preliminary data.</text>
</comment>
<dbReference type="Pfam" id="PF05460">
    <property type="entry name" value="ORC6"/>
    <property type="match status" value="1"/>
</dbReference>
<accession>A0ABY2GW48</accession>
<evidence type="ECO:0000256" key="2">
    <source>
        <dbReference type="ARBA" id="ARBA00010840"/>
    </source>
</evidence>
<feature type="domain" description="ORC6 first cyclin-like" evidence="7">
    <location>
        <begin position="9"/>
        <end position="96"/>
    </location>
</feature>
<dbReference type="GeneID" id="300580445"/>
<reference evidence="8 9" key="1">
    <citation type="submission" date="2018-01" db="EMBL/GenBank/DDBJ databases">
        <title>Genome characterization of the sugarcane-associated fungus Trichoderma ghanense CCMA-1212 and their application in lignocelulose bioconversion.</title>
        <authorList>
            <person name="Steindorff A.S."/>
            <person name="Mendes T.D."/>
            <person name="Vilela E.S.D."/>
            <person name="Rodrigues D.S."/>
            <person name="Formighieri E.F."/>
            <person name="Melo I.S."/>
            <person name="Favaro L.C.L."/>
        </authorList>
    </citation>
    <scope>NUCLEOTIDE SEQUENCE [LARGE SCALE GENOMIC DNA]</scope>
    <source>
        <strain evidence="8 9">CCMA-1212</strain>
    </source>
</reference>
<name>A0ABY2GW48_9HYPO</name>
<evidence type="ECO:0000313" key="8">
    <source>
        <dbReference type="EMBL" id="TFA99142.1"/>
    </source>
</evidence>
<dbReference type="InterPro" id="IPR008721">
    <property type="entry name" value="ORC6_cyclin_first"/>
</dbReference>
<keyword evidence="9" id="KW-1185">Reference proteome</keyword>
<feature type="compositionally biased region" description="Basic and acidic residues" evidence="6">
    <location>
        <begin position="308"/>
        <end position="319"/>
    </location>
</feature>
<dbReference type="EMBL" id="PPTA01000015">
    <property type="protein sequence ID" value="TFA99142.1"/>
    <property type="molecule type" value="Genomic_DNA"/>
</dbReference>
<keyword evidence="4" id="KW-0238">DNA-binding</keyword>
<organism evidence="8 9">
    <name type="scientific">Trichoderma ghanense</name>
    <dbReference type="NCBI Taxonomy" id="65468"/>
    <lineage>
        <taxon>Eukaryota</taxon>
        <taxon>Fungi</taxon>
        <taxon>Dikarya</taxon>
        <taxon>Ascomycota</taxon>
        <taxon>Pezizomycotina</taxon>
        <taxon>Sordariomycetes</taxon>
        <taxon>Hypocreomycetidae</taxon>
        <taxon>Hypocreales</taxon>
        <taxon>Hypocreaceae</taxon>
        <taxon>Trichoderma</taxon>
    </lineage>
</organism>
<evidence type="ECO:0000256" key="3">
    <source>
        <dbReference type="ARBA" id="ARBA00022705"/>
    </source>
</evidence>
<feature type="region of interest" description="Disordered" evidence="6">
    <location>
        <begin position="93"/>
        <end position="153"/>
    </location>
</feature>
<keyword evidence="3" id="KW-0235">DNA replication</keyword>
<evidence type="ECO:0000256" key="5">
    <source>
        <dbReference type="ARBA" id="ARBA00023242"/>
    </source>
</evidence>
<comment type="similarity">
    <text evidence="2">Belongs to the ORC6 family.</text>
</comment>
<feature type="compositionally biased region" description="Polar residues" evidence="6">
    <location>
        <begin position="129"/>
        <end position="147"/>
    </location>
</feature>
<evidence type="ECO:0000259" key="7">
    <source>
        <dbReference type="Pfam" id="PF05460"/>
    </source>
</evidence>
<evidence type="ECO:0000313" key="9">
    <source>
        <dbReference type="Proteomes" id="UP001642720"/>
    </source>
</evidence>
<feature type="region of interest" description="Disordered" evidence="6">
    <location>
        <begin position="308"/>
        <end position="331"/>
    </location>
</feature>
<evidence type="ECO:0000256" key="4">
    <source>
        <dbReference type="ARBA" id="ARBA00023125"/>
    </source>
</evidence>
<keyword evidence="5" id="KW-0539">Nucleus</keyword>
<evidence type="ECO:0000256" key="1">
    <source>
        <dbReference type="ARBA" id="ARBA00004123"/>
    </source>
</evidence>
<dbReference type="RefSeq" id="XP_073555344.1">
    <property type="nucleotide sequence ID" value="XM_073705995.1"/>
</dbReference>
<protein>
    <recommendedName>
        <fullName evidence="7">ORC6 first cyclin-like domain-containing protein</fullName>
    </recommendedName>
</protein>
<dbReference type="Proteomes" id="UP001642720">
    <property type="component" value="Unassembled WGS sequence"/>
</dbReference>
<proteinExistence type="inferred from homology"/>
<sequence length="377" mass="42008">MSKSVELALVSLMPTYGSDLPPSLVESASSLLAQSRHLASTLKAEEEIARLYACAHIACNRLKIPLDLPTIEPRPPVPPKIYKRLYTHLDNILPNTSASGRRTRRQRDVGDSPAAQTRPVPSRPEPTKETSLAQFRKQAGSNPNTPTKSRRNGHLSIKESGIYPWVQPVIRHLCAGSGHRKLAPSMLAGMESILLSGGRKAKDAWAWENTTALCAAIIFFVAMRVSDADLEQAVQPHIYEPARAEVLGQLSRARQEVEVKGVEPDVVWEGWTDLENDDFDAAVSRVRQNGWLEADWYHGIVDVIDRDLPQDDDMEHGHDEEDAAQGQQQRADTMFQDKYDYLSESRRAEYRTWKEATLARIAVLSASLEGRGGNDTQ</sequence>
<evidence type="ECO:0000256" key="6">
    <source>
        <dbReference type="SAM" id="MobiDB-lite"/>
    </source>
</evidence>
<comment type="subcellular location">
    <subcellularLocation>
        <location evidence="1">Nucleus</location>
    </subcellularLocation>
</comment>
<gene>
    <name evidence="8" type="ORF">CCMA1212_008888</name>
</gene>